<evidence type="ECO:0000313" key="1">
    <source>
        <dbReference type="EMBL" id="QNF34782.1"/>
    </source>
</evidence>
<dbReference type="AlphaFoldDB" id="A0A7G7GC98"/>
<dbReference type="KEGG" id="aswu:HUW51_19380"/>
<sequence>MLKVNFDLLIATLKEAEGGKTQNELVEKNKRKESLALLQSKNSTAEFEELSKIGELIKAKDELIVSTLGKEFNTLYNTAKDIFEKSNLQKDTCPLCDSSDLIFDGNKSLYDVIINKLKDFEEIKQLNLQIKKQWNVFSGKQRIISIGLYLENNKNINLYTEAERLISSESINKEEYNKLVSYLIETDKKVSEEQNKLFEEVENLKAKLPASISETFEKINNVKQLVFKIKQLVEVTEEGKELKKQVVKIKQWQDYLSNLTQQISSAETKLNQTICVDIESNTRNYFSKIINNNNIVPSLTRAVKSQDLDLELETFFNTDNLNATPLLSESYRNALAISIFLASLMRSKHKAKFVVFDDICSSFDAGNQLSLMNLLYNEISTAFNPDGLQIIILSHDGLLRKYFNSQSSQPESKWRSIELQGLAPHGKVLIINNENEQLKTTIINQLNFGNINIATPLMRQYLEYVSLDIIRKLRIPVPFDMALKEDTRTISECLNAIQAHIKLTKLANICILDANQTLAVQTTIIPSILGNWLSHFETNSIMSLNSSTLLGFMSQIDSFYDCFKYDKDGSKCFYKSLIQK</sequence>
<gene>
    <name evidence="1" type="ORF">HUW51_19380</name>
</gene>
<evidence type="ECO:0000313" key="2">
    <source>
        <dbReference type="Proteomes" id="UP000515237"/>
    </source>
</evidence>
<dbReference type="Gene3D" id="3.40.50.300">
    <property type="entry name" value="P-loop containing nucleotide triphosphate hydrolases"/>
    <property type="match status" value="1"/>
</dbReference>
<keyword evidence="2" id="KW-1185">Reference proteome</keyword>
<reference evidence="1 2" key="1">
    <citation type="journal article" date="2018" name="Int. J. Syst. Evol. Microbiol.">
        <title>Adhaeribacter swui sp. nov., isolated from wet mud.</title>
        <authorList>
            <person name="Kim D.U."/>
            <person name="Kim K.W."/>
            <person name="Kang M.S."/>
            <person name="Kim J.Y."/>
            <person name="Jang J.H."/>
            <person name="Kim M.K."/>
        </authorList>
    </citation>
    <scope>NUCLEOTIDE SEQUENCE [LARGE SCALE GENOMIC DNA]</scope>
    <source>
        <strain evidence="1 2">KCTC 52873</strain>
    </source>
</reference>
<proteinExistence type="predicted"/>
<dbReference type="RefSeq" id="WP_185271276.1">
    <property type="nucleotide sequence ID" value="NZ_CP055156.1"/>
</dbReference>
<dbReference type="Proteomes" id="UP000515237">
    <property type="component" value="Chromosome"/>
</dbReference>
<organism evidence="1 2">
    <name type="scientific">Adhaeribacter swui</name>
    <dbReference type="NCBI Taxonomy" id="2086471"/>
    <lineage>
        <taxon>Bacteria</taxon>
        <taxon>Pseudomonadati</taxon>
        <taxon>Bacteroidota</taxon>
        <taxon>Cytophagia</taxon>
        <taxon>Cytophagales</taxon>
        <taxon>Hymenobacteraceae</taxon>
        <taxon>Adhaeribacter</taxon>
    </lineage>
</organism>
<dbReference type="EMBL" id="CP055156">
    <property type="protein sequence ID" value="QNF34782.1"/>
    <property type="molecule type" value="Genomic_DNA"/>
</dbReference>
<accession>A0A7G7GC98</accession>
<dbReference type="InterPro" id="IPR027417">
    <property type="entry name" value="P-loop_NTPase"/>
</dbReference>
<dbReference type="SUPFAM" id="SSF52540">
    <property type="entry name" value="P-loop containing nucleoside triphosphate hydrolases"/>
    <property type="match status" value="1"/>
</dbReference>
<name>A0A7G7GC98_9BACT</name>
<protein>
    <submittedName>
        <fullName evidence="1">Uncharacterized protein</fullName>
    </submittedName>
</protein>